<dbReference type="Gene3D" id="3.30.70.1430">
    <property type="entry name" value="Multidrug efflux transporter AcrB pore domain"/>
    <property type="match status" value="2"/>
</dbReference>
<dbReference type="PANTHER" id="PTHR32063">
    <property type="match status" value="1"/>
</dbReference>
<feature type="transmembrane region" description="Helical" evidence="7">
    <location>
        <begin position="971"/>
        <end position="992"/>
    </location>
</feature>
<feature type="transmembrane region" description="Helical" evidence="7">
    <location>
        <begin position="927"/>
        <end position="951"/>
    </location>
</feature>
<dbReference type="OrthoDB" id="9798415at2"/>
<feature type="transmembrane region" description="Helical" evidence="7">
    <location>
        <begin position="900"/>
        <end position="920"/>
    </location>
</feature>
<feature type="transmembrane region" description="Helical" evidence="7">
    <location>
        <begin position="348"/>
        <end position="367"/>
    </location>
</feature>
<dbReference type="NCBIfam" id="TIGR00914">
    <property type="entry name" value="2A0601"/>
    <property type="match status" value="1"/>
</dbReference>
<dbReference type="PANTHER" id="PTHR32063:SF24">
    <property type="entry name" value="CATION EFFLUX SYSTEM (ACRB_ACRD_ACRF FAMILY)"/>
    <property type="match status" value="1"/>
</dbReference>
<dbReference type="Gene3D" id="3.30.70.1440">
    <property type="entry name" value="Multidrug efflux transporter AcrB pore domain"/>
    <property type="match status" value="1"/>
</dbReference>
<dbReference type="InterPro" id="IPR004763">
    <property type="entry name" value="CusA-like"/>
</dbReference>
<dbReference type="Gene3D" id="3.30.2090.10">
    <property type="entry name" value="Multidrug efflux transporter AcrB TolC docking domain, DN and DC subdomains"/>
    <property type="match status" value="2"/>
</dbReference>
<keyword evidence="5 7" id="KW-1133">Transmembrane helix</keyword>
<evidence type="ECO:0000256" key="5">
    <source>
        <dbReference type="ARBA" id="ARBA00022989"/>
    </source>
</evidence>
<dbReference type="Gene3D" id="1.20.1640.10">
    <property type="entry name" value="Multidrug efflux transporter AcrB transmembrane domain"/>
    <property type="match status" value="2"/>
</dbReference>
<evidence type="ECO:0000313" key="9">
    <source>
        <dbReference type="Proteomes" id="UP000321046"/>
    </source>
</evidence>
<evidence type="ECO:0000313" key="8">
    <source>
        <dbReference type="EMBL" id="TXD32114.1"/>
    </source>
</evidence>
<dbReference type="AlphaFoldDB" id="A0A5C6X6Z4"/>
<dbReference type="SUPFAM" id="SSF82714">
    <property type="entry name" value="Multidrug efflux transporter AcrB TolC docking domain, DN and DC subdomains"/>
    <property type="match status" value="2"/>
</dbReference>
<keyword evidence="6 7" id="KW-0472">Membrane</keyword>
<feature type="transmembrane region" description="Helical" evidence="7">
    <location>
        <begin position="374"/>
        <end position="394"/>
    </location>
</feature>
<evidence type="ECO:0000256" key="3">
    <source>
        <dbReference type="ARBA" id="ARBA00022475"/>
    </source>
</evidence>
<comment type="caution">
    <text evidence="8">The sequence shown here is derived from an EMBL/GenBank/DDBJ whole genome shotgun (WGS) entry which is preliminary data.</text>
</comment>
<feature type="transmembrane region" description="Helical" evidence="7">
    <location>
        <begin position="447"/>
        <end position="468"/>
    </location>
</feature>
<feature type="transmembrane region" description="Helical" evidence="7">
    <location>
        <begin position="480"/>
        <end position="506"/>
    </location>
</feature>
<dbReference type="GO" id="GO:0005886">
    <property type="term" value="C:plasma membrane"/>
    <property type="evidence" value="ECO:0007669"/>
    <property type="project" value="UniProtKB-SubCell"/>
</dbReference>
<dbReference type="EMBL" id="VOSL01000139">
    <property type="protein sequence ID" value="TXD32114.1"/>
    <property type="molecule type" value="Genomic_DNA"/>
</dbReference>
<proteinExistence type="predicted"/>
<dbReference type="GO" id="GO:0008324">
    <property type="term" value="F:monoatomic cation transmembrane transporter activity"/>
    <property type="evidence" value="ECO:0007669"/>
    <property type="project" value="InterPro"/>
</dbReference>
<dbReference type="GO" id="GO:0042910">
    <property type="term" value="F:xenobiotic transmembrane transporter activity"/>
    <property type="evidence" value="ECO:0007669"/>
    <property type="project" value="TreeGrafter"/>
</dbReference>
<protein>
    <submittedName>
        <fullName evidence="8">Efflux RND transporter permease subunit</fullName>
    </submittedName>
</protein>
<dbReference type="RefSeq" id="WP_146976782.1">
    <property type="nucleotide sequence ID" value="NZ_VOSL01000139.1"/>
</dbReference>
<organism evidence="8 9">
    <name type="scientific">Lujinxingia vulgaris</name>
    <dbReference type="NCBI Taxonomy" id="2600176"/>
    <lineage>
        <taxon>Bacteria</taxon>
        <taxon>Deltaproteobacteria</taxon>
        <taxon>Bradymonadales</taxon>
        <taxon>Lujinxingiaceae</taxon>
        <taxon>Lujinxingia</taxon>
    </lineage>
</organism>
<dbReference type="InterPro" id="IPR027463">
    <property type="entry name" value="AcrB_DN_DC_subdom"/>
</dbReference>
<keyword evidence="2" id="KW-0813">Transport</keyword>
<dbReference type="Pfam" id="PF00873">
    <property type="entry name" value="ACR_tran"/>
    <property type="match status" value="1"/>
</dbReference>
<evidence type="ECO:0000256" key="7">
    <source>
        <dbReference type="SAM" id="Phobius"/>
    </source>
</evidence>
<dbReference type="SUPFAM" id="SSF82866">
    <property type="entry name" value="Multidrug efflux transporter AcrB transmembrane domain"/>
    <property type="match status" value="2"/>
</dbReference>
<gene>
    <name evidence="8" type="ORF">FRC96_18735</name>
</gene>
<keyword evidence="4 7" id="KW-0812">Transmembrane</keyword>
<sequence length="1052" mass="113130">MKTFISFCIQHRFLVIFGVLLVGALGVRAAHQLPIDAVPDVTNVQVQVLTTAPALGPIEVEQYITVPVETVMSGLPRVEQVRSLSRFGLSAVTIVFEEGTDIYFARQLVSERLADAREAIPEGYGSPELGPISSGLGEIYQFEVRGEPMCEPGQADTPDCYTLMELRTILDWYVSYQLRPLQGVVEVNAFGGELKTYEVQVDPDRLNALNLSLDDVFEALEDNNANAGGGYMVRSGEQRVVRGEGLITSLDDIRGVRVATGVDGTAIFVRDVATVSFAPMVRHGAATRDGRGEVVTGVVMMLLGANSGEVSDRVRARIDELATGLPEGVTIETYYDRSELVDRTVRTVAVNLIEGGILVVVVLLLLLGNLRGGLLVASVIPLSLLFTFISMRFFGVSGNLMSLGALDFGLIIDGAIVVVENVSRRLSETRARGRAVRGVVRDATAQVIRPVLFGTAIIMIVYIPILSLQGIEGKMFRPMAIAVLSALAAALVLAVTLVPAVSTWLFRGGLSEKEPILARLARKAYEPLLRLALRFRPVVVVLAALIFIGGGWLASRMGAEFVPRLDEGAIALQAVRPPSVSLEESMAATTRIERVLLDAYPDEIDTIVSRTGRAEIATDPMGIEISDIYLILHPIEEWTRADSKVELVERIDATLAESIAGQNFSFSQPIELRTNELISGVRSDVAVNLYGPDFAELEEAGERVMRVLRSVDGAVDVNASQVAGLPAVRIVVDREAAGRYGINASEILDAVSAIGGRPVGTVFEGQRRFSLQVRLTEAARANPEVLRELLVSAPGGERVPLGQVAQVLLEEGPAVVSRESAQRRMTIQLNVRGRDLAGFVAEAQERVRAEANLPPGYFVTWGGQFENLQAATSRLALAVPLALLLIFLLLYTTFGSARPALIIYLNIPMAAVGGVLALWLRGMPFSISAAVGFIALSGIAVLNGVVMVSYIRDLQREGLSLMDATEKGARLRLRAVLMTALTDGIGFLPMAISTTAGAEVQRPLATVVIGGLVTATMLTLFVLPAVYSWLGGSALEDDDEDEIPADMEGVEA</sequence>
<name>A0A5C6X6Z4_9DELT</name>
<feature type="transmembrane region" description="Helical" evidence="7">
    <location>
        <begin position="875"/>
        <end position="894"/>
    </location>
</feature>
<dbReference type="InterPro" id="IPR001036">
    <property type="entry name" value="Acrflvin-R"/>
</dbReference>
<evidence type="ECO:0000256" key="4">
    <source>
        <dbReference type="ARBA" id="ARBA00022692"/>
    </source>
</evidence>
<feature type="transmembrane region" description="Helical" evidence="7">
    <location>
        <begin position="535"/>
        <end position="554"/>
    </location>
</feature>
<dbReference type="PRINTS" id="PR00702">
    <property type="entry name" value="ACRIFLAVINRP"/>
</dbReference>
<feature type="transmembrane region" description="Helical" evidence="7">
    <location>
        <begin position="1004"/>
        <end position="1030"/>
    </location>
</feature>
<keyword evidence="3" id="KW-1003">Cell membrane</keyword>
<evidence type="ECO:0000256" key="6">
    <source>
        <dbReference type="ARBA" id="ARBA00023136"/>
    </source>
</evidence>
<dbReference type="Proteomes" id="UP000321046">
    <property type="component" value="Unassembled WGS sequence"/>
</dbReference>
<dbReference type="Gene3D" id="3.30.70.1320">
    <property type="entry name" value="Multidrug efflux transporter AcrB pore domain like"/>
    <property type="match status" value="1"/>
</dbReference>
<evidence type="ECO:0000256" key="2">
    <source>
        <dbReference type="ARBA" id="ARBA00022448"/>
    </source>
</evidence>
<reference evidence="8 9" key="1">
    <citation type="submission" date="2019-08" db="EMBL/GenBank/DDBJ databases">
        <title>Bradymonadales sp. TMQ2.</title>
        <authorList>
            <person name="Liang Q."/>
        </authorList>
    </citation>
    <scope>NUCLEOTIDE SEQUENCE [LARGE SCALE GENOMIC DNA]</scope>
    <source>
        <strain evidence="8 9">TMQ2</strain>
    </source>
</reference>
<accession>A0A5C6X6Z4</accession>
<dbReference type="SUPFAM" id="SSF82693">
    <property type="entry name" value="Multidrug efflux transporter AcrB pore domain, PN1, PN2, PC1 and PC2 subdomains"/>
    <property type="match status" value="3"/>
</dbReference>
<comment type="subcellular location">
    <subcellularLocation>
        <location evidence="1">Cell membrane</location>
        <topology evidence="1">Multi-pass membrane protein</topology>
    </subcellularLocation>
</comment>
<evidence type="ECO:0000256" key="1">
    <source>
        <dbReference type="ARBA" id="ARBA00004651"/>
    </source>
</evidence>